<proteinExistence type="predicted"/>
<evidence type="ECO:0000313" key="6">
    <source>
        <dbReference type="Proteomes" id="UP000601435"/>
    </source>
</evidence>
<evidence type="ECO:0000256" key="3">
    <source>
        <dbReference type="ARBA" id="ARBA00022806"/>
    </source>
</evidence>
<dbReference type="EMBL" id="CAJNJA010007446">
    <property type="protein sequence ID" value="CAE7224718.1"/>
    <property type="molecule type" value="Genomic_DNA"/>
</dbReference>
<dbReference type="GO" id="GO:0003723">
    <property type="term" value="F:RNA binding"/>
    <property type="evidence" value="ECO:0007669"/>
    <property type="project" value="TreeGrafter"/>
</dbReference>
<evidence type="ECO:0000256" key="2">
    <source>
        <dbReference type="ARBA" id="ARBA00022801"/>
    </source>
</evidence>
<dbReference type="InterPro" id="IPR027417">
    <property type="entry name" value="P-loop_NTPase"/>
</dbReference>
<dbReference type="GO" id="GO:0016787">
    <property type="term" value="F:hydrolase activity"/>
    <property type="evidence" value="ECO:0007669"/>
    <property type="project" value="UniProtKB-KW"/>
</dbReference>
<dbReference type="GO" id="GO:0005524">
    <property type="term" value="F:ATP binding"/>
    <property type="evidence" value="ECO:0007669"/>
    <property type="project" value="UniProtKB-KW"/>
</dbReference>
<gene>
    <name evidence="5" type="primary">HVT1</name>
    <name evidence="5" type="ORF">SNEC2469_LOCUS3086</name>
</gene>
<dbReference type="PANTHER" id="PTHR18934">
    <property type="entry name" value="ATP-DEPENDENT RNA HELICASE"/>
    <property type="match status" value="1"/>
</dbReference>
<dbReference type="SUPFAM" id="SSF52540">
    <property type="entry name" value="P-loop containing nucleoside triphosphate hydrolases"/>
    <property type="match status" value="1"/>
</dbReference>
<reference evidence="5" key="1">
    <citation type="submission" date="2021-02" db="EMBL/GenBank/DDBJ databases">
        <authorList>
            <person name="Dougan E. K."/>
            <person name="Rhodes N."/>
            <person name="Thang M."/>
            <person name="Chan C."/>
        </authorList>
    </citation>
    <scope>NUCLEOTIDE SEQUENCE</scope>
</reference>
<feature type="non-terminal residue" evidence="5">
    <location>
        <position position="1"/>
    </location>
</feature>
<dbReference type="OrthoDB" id="10253254at2759"/>
<name>A0A812KCV2_9DINO</name>
<dbReference type="GO" id="GO:0004386">
    <property type="term" value="F:helicase activity"/>
    <property type="evidence" value="ECO:0007669"/>
    <property type="project" value="UniProtKB-KW"/>
</dbReference>
<keyword evidence="2" id="KW-0378">Hydrolase</keyword>
<accession>A0A812KCV2</accession>
<protein>
    <submittedName>
        <fullName evidence="5">HVT1 protein</fullName>
    </submittedName>
</protein>
<keyword evidence="1" id="KW-0547">Nucleotide-binding</keyword>
<organism evidence="5 6">
    <name type="scientific">Symbiodinium necroappetens</name>
    <dbReference type="NCBI Taxonomy" id="1628268"/>
    <lineage>
        <taxon>Eukaryota</taxon>
        <taxon>Sar</taxon>
        <taxon>Alveolata</taxon>
        <taxon>Dinophyceae</taxon>
        <taxon>Suessiales</taxon>
        <taxon>Symbiodiniaceae</taxon>
        <taxon>Symbiodinium</taxon>
    </lineage>
</organism>
<keyword evidence="3" id="KW-0347">Helicase</keyword>
<keyword evidence="6" id="KW-1185">Reference proteome</keyword>
<evidence type="ECO:0000313" key="5">
    <source>
        <dbReference type="EMBL" id="CAE7224718.1"/>
    </source>
</evidence>
<comment type="caution">
    <text evidence="5">The sequence shown here is derived from an EMBL/GenBank/DDBJ whole genome shotgun (WGS) entry which is preliminary data.</text>
</comment>
<evidence type="ECO:0000256" key="4">
    <source>
        <dbReference type="ARBA" id="ARBA00022840"/>
    </source>
</evidence>
<keyword evidence="4" id="KW-0067">ATP-binding</keyword>
<dbReference type="Gene3D" id="3.40.50.300">
    <property type="entry name" value="P-loop containing nucleotide triphosphate hydrolases"/>
    <property type="match status" value="1"/>
</dbReference>
<sequence>MDHDATKGIASLATKWISKAAATQRSGRAGRTQPGICLRLYPKQFHATAMPDFEPPESMSLSLDRLYLQAKQLSERLGRSLDGPGVPRQAAQLLAQMPE</sequence>
<dbReference type="PANTHER" id="PTHR18934:SF99">
    <property type="entry name" value="ATP-DEPENDENT RNA HELICASE DHX37-RELATED"/>
    <property type="match status" value="1"/>
</dbReference>
<evidence type="ECO:0000256" key="1">
    <source>
        <dbReference type="ARBA" id="ARBA00022741"/>
    </source>
</evidence>
<dbReference type="Proteomes" id="UP000601435">
    <property type="component" value="Unassembled WGS sequence"/>
</dbReference>
<dbReference type="AlphaFoldDB" id="A0A812KCV2"/>